<reference evidence="1" key="1">
    <citation type="submission" date="2017-01" db="EMBL/GenBank/DDBJ databases">
        <authorList>
            <person name="Assis F.L."/>
            <person name="Abrahao J.S."/>
            <person name="Silva L."/>
            <person name="Khalil J.B."/>
            <person name="Rodrigues R."/>
            <person name="Silva L.S."/>
            <person name="Arantes T."/>
            <person name="Boratto P."/>
            <person name="Andrade M."/>
            <person name="Kroon E.G."/>
            <person name="Ribeiro B."/>
            <person name="Bergier I."/>
            <person name="Seligmann H."/>
            <person name="Ghigo E."/>
            <person name="Colson P."/>
            <person name="Levasseur A."/>
            <person name="Raoult D."/>
            <person name="Scola B.L."/>
        </authorList>
    </citation>
    <scope>NUCLEOTIDE SEQUENCE</scope>
    <source>
        <strain evidence="1">Soda lake</strain>
    </source>
</reference>
<dbReference type="RefSeq" id="YP_010781424.1">
    <property type="nucleotide sequence ID" value="NC_075039.1"/>
</dbReference>
<accession>A0A6N1NSZ9</accession>
<reference evidence="1" key="2">
    <citation type="journal article" date="2018" name="Nat. Commun.">
        <title>Tailed giant Tupanvirus possesses the most complete translational apparatus of the known virosphere.</title>
        <authorList>
            <person name="Abrahao J."/>
            <person name="Silva L."/>
            <person name="Silva L.S."/>
            <person name="Khalil J.Y.B."/>
            <person name="Rodrigues R."/>
            <person name="Arantes T."/>
            <person name="Assis F."/>
            <person name="Boratto P."/>
            <person name="Andrade M."/>
            <person name="Kroon E.G."/>
            <person name="Ribeiro B."/>
            <person name="Bergier I."/>
            <person name="Seligmann H."/>
            <person name="Ghigo E."/>
            <person name="Colson P."/>
            <person name="Levasseur A."/>
            <person name="Kroemer G."/>
            <person name="Raoult D."/>
            <person name="La Scola B."/>
        </authorList>
    </citation>
    <scope>NUCLEOTIDE SEQUENCE [LARGE SCALE GENOMIC DNA]</scope>
    <source>
        <strain evidence="1">Soda lake</strain>
    </source>
</reference>
<dbReference type="EMBL" id="KY523104">
    <property type="protein sequence ID" value="QKU34778.1"/>
    <property type="molecule type" value="Genomic_DNA"/>
</dbReference>
<dbReference type="KEGG" id="vg:80518188"/>
<organism evidence="1">
    <name type="scientific">Tupanvirus soda lake</name>
    <dbReference type="NCBI Taxonomy" id="2126985"/>
    <lineage>
        <taxon>Viruses</taxon>
        <taxon>Varidnaviria</taxon>
        <taxon>Bamfordvirae</taxon>
        <taxon>Nucleocytoviricota</taxon>
        <taxon>Megaviricetes</taxon>
        <taxon>Imitervirales</taxon>
        <taxon>Mimiviridae</taxon>
        <taxon>Megamimivirinae</taxon>
        <taxon>Tupanvirus</taxon>
        <taxon>Tupanvirus salinum</taxon>
    </lineage>
</organism>
<sequence>MNKTLDFDFLKENIVNANKMVLFVGISSIAEVYNCVFKENLSVDFVIKTKCGLQVDCIEYLMGLSNQKIVFDNYYFENNYLFDNFKKENAYILCMQGINKNKFNTQRYYTTNIDHQFLLIHDNNNWYIIDSYIGHRELTKKIINVNELSEFIQKQRIIFDQTKWNEMFDVSIKSDNTSNIYCVINRYELTKDIGKNYEKLKQIYNFCLESSDHTILDPNLLVL</sequence>
<evidence type="ECO:0000313" key="1">
    <source>
        <dbReference type="EMBL" id="QKU34778.1"/>
    </source>
</evidence>
<dbReference type="GeneID" id="80518188"/>
<proteinExistence type="predicted"/>
<protein>
    <submittedName>
        <fullName evidence="1">Putative orfan</fullName>
    </submittedName>
</protein>
<name>A0A6N1NSZ9_9VIRU</name>